<accession>J7GA39</accession>
<reference evidence="1 2" key="1">
    <citation type="journal article" date="2012" name="Genome Biol. Evol.">
        <title>Nucleomorph genome sequence of the cryptophyte alga Chroomonas mesostigmatica CCMP1168 reveals lineage-specific gene loss and genome complexity.</title>
        <authorList>
            <person name="Moore C.E."/>
            <person name="Curtis B."/>
            <person name="Mills T."/>
            <person name="Tanifuji G."/>
            <person name="Archibald J.M."/>
        </authorList>
    </citation>
    <scope>NUCLEOTIDE SEQUENCE [LARGE SCALE GENOMIC DNA]</scope>
    <source>
        <strain evidence="1 2">CCMP1168</strain>
    </source>
</reference>
<gene>
    <name evidence="1" type="ORF">CMESO_164</name>
</gene>
<geneLocation type="nucleomorph" evidence="1"/>
<evidence type="ECO:0000313" key="1">
    <source>
        <dbReference type="EMBL" id="AFP65350.1"/>
    </source>
</evidence>
<protein>
    <submittedName>
        <fullName evidence="1">Uncharacterized protein</fullName>
    </submittedName>
</protein>
<dbReference type="EMBL" id="CP003680">
    <property type="protein sequence ID" value="AFP65350.1"/>
    <property type="molecule type" value="Genomic_DNA"/>
</dbReference>
<dbReference type="AlphaFoldDB" id="J7GA39"/>
<sequence length="217" mass="26759">MKRGFDFYLKKDVELRQLFIILLRISRDLIFSTLDKNKTIKIFPTYSFWFVIEKNYPESKKIQEYVLRENLNIIIFDSDINLFSKIKIRQKSSLKNNFKKFQNFITNLSSHSQFFLTDIVLQARAYNLFFVLINLLAENIFGNFVSFLDLINGVFRSYNFLNIYWKHLKFYIKKFFSDYRIRRLKRYFTKLNVRCKRFRKKLRGFFLFFFLTFVRMH</sequence>
<evidence type="ECO:0000313" key="2">
    <source>
        <dbReference type="Proteomes" id="UP000243348"/>
    </source>
</evidence>
<organism evidence="1 2">
    <name type="scientific">Chroomonas mesostigmatica CCMP1168</name>
    <dbReference type="NCBI Taxonomy" id="1195612"/>
    <lineage>
        <taxon>Eukaryota</taxon>
        <taxon>Cryptophyceae</taxon>
        <taxon>Pyrenomonadales</taxon>
        <taxon>Chroomonadaceae</taxon>
        <taxon>Chroomonas</taxon>
    </lineage>
</organism>
<name>J7GA39_9CRYP</name>
<dbReference type="Proteomes" id="UP000243348">
    <property type="component" value="Nucleomorph 1"/>
</dbReference>
<proteinExistence type="predicted"/>
<keyword evidence="1" id="KW-0542">Nucleomorph</keyword>